<dbReference type="InterPro" id="IPR051200">
    <property type="entry name" value="Host-pathogen_enzymatic-act"/>
</dbReference>
<dbReference type="OrthoDB" id="7187796at2"/>
<dbReference type="InterPro" id="IPR015943">
    <property type="entry name" value="WD40/YVTN_repeat-like_dom_sf"/>
</dbReference>
<dbReference type="PANTHER" id="PTHR47197">
    <property type="entry name" value="PROTEIN NIRF"/>
    <property type="match status" value="1"/>
</dbReference>
<accession>A0A2U3KRZ5</accession>
<gene>
    <name evidence="2" type="ORF">SBA1_450006</name>
</gene>
<proteinExistence type="predicted"/>
<dbReference type="PANTHER" id="PTHR47197:SF3">
    <property type="entry name" value="DIHYDRO-HEME D1 DEHYDROGENASE"/>
    <property type="match status" value="1"/>
</dbReference>
<organism evidence="2 3">
    <name type="scientific">Candidatus Sulfotelmatobacter kueseliae</name>
    <dbReference type="NCBI Taxonomy" id="2042962"/>
    <lineage>
        <taxon>Bacteria</taxon>
        <taxon>Pseudomonadati</taxon>
        <taxon>Acidobacteriota</taxon>
        <taxon>Terriglobia</taxon>
        <taxon>Terriglobales</taxon>
        <taxon>Candidatus Korobacteraceae</taxon>
        <taxon>Candidatus Sulfotelmatobacter</taxon>
    </lineage>
</organism>
<protein>
    <submittedName>
        <fullName evidence="2">YVTN beta-propeller repeat-containing protein</fullName>
    </submittedName>
</protein>
<evidence type="ECO:0000313" key="2">
    <source>
        <dbReference type="EMBL" id="SPF42392.1"/>
    </source>
</evidence>
<name>A0A2U3KRZ5_9BACT</name>
<evidence type="ECO:0000256" key="1">
    <source>
        <dbReference type="SAM" id="SignalP"/>
    </source>
</evidence>
<dbReference type="PROSITE" id="PS00430">
    <property type="entry name" value="TONB_DEPENDENT_REC_1"/>
    <property type="match status" value="1"/>
</dbReference>
<feature type="signal peptide" evidence="1">
    <location>
        <begin position="1"/>
        <end position="20"/>
    </location>
</feature>
<sequence>MLKKSFVGASVLILIASAFAASASAGGYSVARKVSISGQGSWDYLTVDEANRRLYVSHGTRVEVLDIDSLTVVGNIPNTPGVHGIAIAPALGRGFVSNGESSTVTIFDLKTLKPIADVPTGKKPDAIIYDPASSRVFAFNGGSNSATAIDAATGRVAGTVDLGGGPEFAAADGNGLVYDNLEDESLVLEIDSRKLTVEKRWPTAPCASPSSMAMDRANRRLFLGCRSKVMAVMNADTGQVITTLPIGDHVDATAFDPETKLIFNSNGEGTISVIREDSPDKYSVVETVKTLPRAKTMALDPKTHQLFLSTAESGQFEVLVVGK</sequence>
<feature type="chain" id="PRO_5015675825" evidence="1">
    <location>
        <begin position="21"/>
        <end position="323"/>
    </location>
</feature>
<dbReference type="EMBL" id="OMOD01000139">
    <property type="protein sequence ID" value="SPF42392.1"/>
    <property type="molecule type" value="Genomic_DNA"/>
</dbReference>
<evidence type="ECO:0000313" key="3">
    <source>
        <dbReference type="Proteomes" id="UP000238701"/>
    </source>
</evidence>
<dbReference type="Proteomes" id="UP000238701">
    <property type="component" value="Unassembled WGS sequence"/>
</dbReference>
<dbReference type="InterPro" id="IPR011048">
    <property type="entry name" value="Haem_d1_sf"/>
</dbReference>
<reference evidence="3" key="1">
    <citation type="submission" date="2018-02" db="EMBL/GenBank/DDBJ databases">
        <authorList>
            <person name="Hausmann B."/>
        </authorList>
    </citation>
    <scope>NUCLEOTIDE SEQUENCE [LARGE SCALE GENOMIC DNA]</scope>
    <source>
        <strain evidence="3">Peat soil MAG SbA1</strain>
    </source>
</reference>
<dbReference type="SUPFAM" id="SSF51004">
    <property type="entry name" value="C-terminal (heme d1) domain of cytochrome cd1-nitrite reductase"/>
    <property type="match status" value="1"/>
</dbReference>
<dbReference type="Gene3D" id="2.130.10.10">
    <property type="entry name" value="YVTN repeat-like/Quinoprotein amine dehydrogenase"/>
    <property type="match status" value="2"/>
</dbReference>
<dbReference type="InterPro" id="IPR010916">
    <property type="entry name" value="TonB_box_CS"/>
</dbReference>
<dbReference type="AlphaFoldDB" id="A0A2U3KRZ5"/>
<keyword evidence="1" id="KW-0732">Signal</keyword>